<organism evidence="11 12">
    <name type="scientific">Botrytis byssoidea</name>
    <dbReference type="NCBI Taxonomy" id="139641"/>
    <lineage>
        <taxon>Eukaryota</taxon>
        <taxon>Fungi</taxon>
        <taxon>Dikarya</taxon>
        <taxon>Ascomycota</taxon>
        <taxon>Pezizomycotina</taxon>
        <taxon>Leotiomycetes</taxon>
        <taxon>Helotiales</taxon>
        <taxon>Sclerotiniaceae</taxon>
        <taxon>Botrytis</taxon>
    </lineage>
</organism>
<evidence type="ECO:0000313" key="11">
    <source>
        <dbReference type="EMBL" id="KAF7953817.1"/>
    </source>
</evidence>
<dbReference type="GO" id="GO:0016567">
    <property type="term" value="P:protein ubiquitination"/>
    <property type="evidence" value="ECO:0007669"/>
    <property type="project" value="InterPro"/>
</dbReference>
<dbReference type="CDD" id="cd22584">
    <property type="entry name" value="Rcat_RBR_unk"/>
    <property type="match status" value="1"/>
</dbReference>
<keyword evidence="12" id="KW-1185">Reference proteome</keyword>
<comment type="caution">
    <text evidence="11">The sequence shown here is derived from an EMBL/GenBank/DDBJ whole genome shotgun (WGS) entry which is preliminary data.</text>
</comment>
<dbReference type="InterPro" id="IPR044066">
    <property type="entry name" value="TRIAD_supradom"/>
</dbReference>
<dbReference type="RefSeq" id="XP_038737627.1">
    <property type="nucleotide sequence ID" value="XM_038871726.1"/>
</dbReference>
<evidence type="ECO:0000256" key="7">
    <source>
        <dbReference type="ARBA" id="ARBA00022786"/>
    </source>
</evidence>
<feature type="compositionally biased region" description="Acidic residues" evidence="9">
    <location>
        <begin position="235"/>
        <end position="257"/>
    </location>
</feature>
<feature type="region of interest" description="Disordered" evidence="9">
    <location>
        <begin position="1"/>
        <end position="20"/>
    </location>
</feature>
<keyword evidence="6" id="KW-0863">Zinc-finger</keyword>
<accession>A0A9P5IU28</accession>
<dbReference type="InterPro" id="IPR002867">
    <property type="entry name" value="IBR_dom"/>
</dbReference>
<feature type="compositionally biased region" description="Basic residues" evidence="9">
    <location>
        <begin position="1"/>
        <end position="11"/>
    </location>
</feature>
<gene>
    <name evidence="11" type="ORF">EAE97_001216</name>
</gene>
<dbReference type="Proteomes" id="UP000710849">
    <property type="component" value="Unassembled WGS sequence"/>
</dbReference>
<dbReference type="GeneID" id="62144805"/>
<dbReference type="PANTHER" id="PTHR11685">
    <property type="entry name" value="RBR FAMILY RING FINGER AND IBR DOMAIN-CONTAINING"/>
    <property type="match status" value="1"/>
</dbReference>
<evidence type="ECO:0000256" key="4">
    <source>
        <dbReference type="ARBA" id="ARBA00022723"/>
    </source>
</evidence>
<protein>
    <recommendedName>
        <fullName evidence="2">RBR-type E3 ubiquitin transferase</fullName>
        <ecNumber evidence="2">2.3.2.31</ecNumber>
    </recommendedName>
</protein>
<reference evidence="11 12" key="1">
    <citation type="journal article" date="2020" name="Genome Biol. Evol.">
        <title>Comparative genomics of Sclerotiniaceae.</title>
        <authorList>
            <person name="Valero Jimenez C.A."/>
            <person name="Steentjes M."/>
            <person name="Scholten O.E."/>
            <person name="Van Kan J.A.L."/>
        </authorList>
    </citation>
    <scope>NUCLEOTIDE SEQUENCE [LARGE SCALE GENOMIC DNA]</scope>
    <source>
        <strain evidence="11 12">MUCL 94</strain>
    </source>
</reference>
<keyword evidence="8" id="KW-0862">Zinc</keyword>
<dbReference type="PROSITE" id="PS00518">
    <property type="entry name" value="ZF_RING_1"/>
    <property type="match status" value="1"/>
</dbReference>
<evidence type="ECO:0000256" key="3">
    <source>
        <dbReference type="ARBA" id="ARBA00022679"/>
    </source>
</evidence>
<dbReference type="SUPFAM" id="SSF57850">
    <property type="entry name" value="RING/U-box"/>
    <property type="match status" value="1"/>
</dbReference>
<name>A0A9P5IU28_9HELO</name>
<dbReference type="EC" id="2.3.2.31" evidence="2"/>
<evidence type="ECO:0000256" key="2">
    <source>
        <dbReference type="ARBA" id="ARBA00012251"/>
    </source>
</evidence>
<dbReference type="EMBL" id="RCSW01000002">
    <property type="protein sequence ID" value="KAF7953817.1"/>
    <property type="molecule type" value="Genomic_DNA"/>
</dbReference>
<dbReference type="PROSITE" id="PS51873">
    <property type="entry name" value="TRIAD"/>
    <property type="match status" value="1"/>
</dbReference>
<evidence type="ECO:0000256" key="6">
    <source>
        <dbReference type="ARBA" id="ARBA00022771"/>
    </source>
</evidence>
<evidence type="ECO:0000256" key="9">
    <source>
        <dbReference type="SAM" id="MobiDB-lite"/>
    </source>
</evidence>
<dbReference type="Pfam" id="PF01485">
    <property type="entry name" value="IBR"/>
    <property type="match status" value="1"/>
</dbReference>
<evidence type="ECO:0000259" key="10">
    <source>
        <dbReference type="PROSITE" id="PS51873"/>
    </source>
</evidence>
<dbReference type="Gene3D" id="1.20.120.1750">
    <property type="match status" value="1"/>
</dbReference>
<proteinExistence type="predicted"/>
<evidence type="ECO:0000256" key="5">
    <source>
        <dbReference type="ARBA" id="ARBA00022737"/>
    </source>
</evidence>
<keyword evidence="5" id="KW-0677">Repeat</keyword>
<keyword evidence="7" id="KW-0833">Ubl conjugation pathway</keyword>
<keyword evidence="4" id="KW-0479">Metal-binding</keyword>
<evidence type="ECO:0000313" key="12">
    <source>
        <dbReference type="Proteomes" id="UP000710849"/>
    </source>
</evidence>
<dbReference type="InterPro" id="IPR017907">
    <property type="entry name" value="Znf_RING_CS"/>
</dbReference>
<dbReference type="AlphaFoldDB" id="A0A9P5IU28"/>
<evidence type="ECO:0000256" key="1">
    <source>
        <dbReference type="ARBA" id="ARBA00001798"/>
    </source>
</evidence>
<feature type="domain" description="RING-type" evidence="10">
    <location>
        <begin position="25"/>
        <end position="215"/>
    </location>
</feature>
<dbReference type="GO" id="GO:0061630">
    <property type="term" value="F:ubiquitin protein ligase activity"/>
    <property type="evidence" value="ECO:0007669"/>
    <property type="project" value="UniProtKB-EC"/>
</dbReference>
<comment type="catalytic activity">
    <reaction evidence="1">
        <text>[E2 ubiquitin-conjugating enzyme]-S-ubiquitinyl-L-cysteine + [acceptor protein]-L-lysine = [E2 ubiquitin-conjugating enzyme]-L-cysteine + [acceptor protein]-N(6)-ubiquitinyl-L-lysine.</text>
        <dbReference type="EC" id="2.3.2.31"/>
    </reaction>
</comment>
<feature type="region of interest" description="Disordered" evidence="9">
    <location>
        <begin position="229"/>
        <end position="257"/>
    </location>
</feature>
<evidence type="ECO:0000256" key="8">
    <source>
        <dbReference type="ARBA" id="ARBA00022833"/>
    </source>
</evidence>
<keyword evidence="3" id="KW-0808">Transferase</keyword>
<sequence>MANFSSRRKTSLRNYRPTDRNKNPTQLKCTVCEEFQDFQQMAKFPCDCAWCSTCVQRRFTLAIESAYMFPVECCGGAITLTPFSHLLSPDTIRDYEAKKIEYETLDRTYCANKVCSAFIVKEYIIEPKAFCAKSPCNTITCTKCKSEWHDGECPRDQNQELVLAEAQRRGWKRCAKCGTLIARAHGCRRMVCQCGHRFCYRCAAAWETCRCKRNAIDRSLKATNTYAGNESFIEVNEDGDEDSDEDGDEDGDEDDGT</sequence>
<dbReference type="Pfam" id="PF26200">
    <property type="entry name" value="Rcat_RNF216"/>
    <property type="match status" value="1"/>
</dbReference>
<dbReference type="GO" id="GO:0008270">
    <property type="term" value="F:zinc ion binding"/>
    <property type="evidence" value="ECO:0007669"/>
    <property type="project" value="UniProtKB-KW"/>
</dbReference>
<dbReference type="InterPro" id="IPR031127">
    <property type="entry name" value="E3_UB_ligase_RBR"/>
</dbReference>
<dbReference type="SMART" id="SM00647">
    <property type="entry name" value="IBR"/>
    <property type="match status" value="2"/>
</dbReference>